<evidence type="ECO:0008006" key="4">
    <source>
        <dbReference type="Google" id="ProtNLM"/>
    </source>
</evidence>
<feature type="signal peptide" evidence="1">
    <location>
        <begin position="1"/>
        <end position="19"/>
    </location>
</feature>
<dbReference type="InterPro" id="IPR036278">
    <property type="entry name" value="Sialidase_sf"/>
</dbReference>
<reference evidence="2" key="1">
    <citation type="submission" date="2020-06" db="EMBL/GenBank/DDBJ databases">
        <authorList>
            <person name="Onetto C."/>
        </authorList>
    </citation>
    <scope>NUCLEOTIDE SEQUENCE</scope>
</reference>
<sequence>MRFFSLLAGAAAFATSTVAHYTNSTSTGDIDHVTIFTPPRNYTVPRTLYARSVLLNQDCEKDNVILATWENYLYNNNSNPYFPIYQSYDGGHTWSERSRVYDQVNGWGLRYQPFLYELSEPIGNFSAGTLLLAGNSIPQDLSETQLELYASTDKGYTWKFVSHVAHGGEALPNNGLTPVWEPFLMTYNNTLIYYYSDQRDPRYGQKLVHQVSSDLHSWGPVVDDVVYGTYDFRPGMPVVSEMPFGQYIMTYEFYGAPEVDFAVYYRISTDPTNFNASIGRPLVATDGTVPYGSPYNVWTPVGGDLGTIVVSCGNLGEVFLNHNLGAPGAWTKINTLEPASYTRSLLVLPGQEDILIVGGGVLGGEYNAVTASSVNVKPKAPAFAKCNAKNRCRYLI</sequence>
<dbReference type="Gene3D" id="2.120.10.10">
    <property type="match status" value="1"/>
</dbReference>
<feature type="chain" id="PRO_5040379109" description="BNR/Asp-box repeat protein" evidence="1">
    <location>
        <begin position="20"/>
        <end position="396"/>
    </location>
</feature>
<dbReference type="PANTHER" id="PTHR38792:SF3">
    <property type="entry name" value="BNR_ASP-BOX REPEAT DOMAIN PROTEIN (AFU_ORTHOLOGUE AFUA_7G06430)-RELATED"/>
    <property type="match status" value="1"/>
</dbReference>
<evidence type="ECO:0000313" key="3">
    <source>
        <dbReference type="Proteomes" id="UP000716446"/>
    </source>
</evidence>
<name>A0A9N8J9M3_9PEZI</name>
<gene>
    <name evidence="2" type="ORF">AWRI4619_LOCUS2151</name>
</gene>
<dbReference type="EMBL" id="CAIJEN010000002">
    <property type="protein sequence ID" value="CAD0083584.1"/>
    <property type="molecule type" value="Genomic_DNA"/>
</dbReference>
<dbReference type="PANTHER" id="PTHR38792">
    <property type="entry name" value="BNR/ASP-BOX REPEAT DOMAIN PROTEIN (AFU_ORTHOLOGUE AFUA_7G06430)-RELATED"/>
    <property type="match status" value="1"/>
</dbReference>
<protein>
    <recommendedName>
        <fullName evidence="4">BNR/Asp-box repeat protein</fullName>
    </recommendedName>
</protein>
<keyword evidence="3" id="KW-1185">Reference proteome</keyword>
<evidence type="ECO:0000256" key="1">
    <source>
        <dbReference type="SAM" id="SignalP"/>
    </source>
</evidence>
<dbReference type="CDD" id="cd15482">
    <property type="entry name" value="Sialidase_non-viral"/>
    <property type="match status" value="1"/>
</dbReference>
<proteinExistence type="predicted"/>
<dbReference type="AlphaFoldDB" id="A0A9N8J9M3"/>
<dbReference type="SUPFAM" id="SSF50939">
    <property type="entry name" value="Sialidases"/>
    <property type="match status" value="1"/>
</dbReference>
<keyword evidence="1" id="KW-0732">Signal</keyword>
<comment type="caution">
    <text evidence="2">The sequence shown here is derived from an EMBL/GenBank/DDBJ whole genome shotgun (WGS) entry which is preliminary data.</text>
</comment>
<dbReference type="Proteomes" id="UP000716446">
    <property type="component" value="Unassembled WGS sequence"/>
</dbReference>
<evidence type="ECO:0000313" key="2">
    <source>
        <dbReference type="EMBL" id="CAD0083584.1"/>
    </source>
</evidence>
<accession>A0A9N8J9M3</accession>
<organism evidence="2 3">
    <name type="scientific">Aureobasidium vineae</name>
    <dbReference type="NCBI Taxonomy" id="2773715"/>
    <lineage>
        <taxon>Eukaryota</taxon>
        <taxon>Fungi</taxon>
        <taxon>Dikarya</taxon>
        <taxon>Ascomycota</taxon>
        <taxon>Pezizomycotina</taxon>
        <taxon>Dothideomycetes</taxon>
        <taxon>Dothideomycetidae</taxon>
        <taxon>Dothideales</taxon>
        <taxon>Saccotheciaceae</taxon>
        <taxon>Aureobasidium</taxon>
    </lineage>
</organism>